<dbReference type="PANTHER" id="PTHR43706">
    <property type="entry name" value="NADH DEHYDROGENASE"/>
    <property type="match status" value="1"/>
</dbReference>
<comment type="caution">
    <text evidence="7">The sequence shown here is derived from an EMBL/GenBank/DDBJ whole genome shotgun (WGS) entry which is preliminary data.</text>
</comment>
<keyword evidence="4" id="KW-0560">Oxidoreductase</keyword>
<dbReference type="InterPro" id="IPR023753">
    <property type="entry name" value="FAD/NAD-binding_dom"/>
</dbReference>
<keyword evidence="8" id="KW-1185">Reference proteome</keyword>
<dbReference type="Pfam" id="PF07992">
    <property type="entry name" value="Pyr_redox_2"/>
    <property type="match status" value="1"/>
</dbReference>
<dbReference type="SUPFAM" id="SSF51905">
    <property type="entry name" value="FAD/NAD(P)-binding domain"/>
    <property type="match status" value="1"/>
</dbReference>
<evidence type="ECO:0000256" key="5">
    <source>
        <dbReference type="ARBA" id="ARBA00023027"/>
    </source>
</evidence>
<gene>
    <name evidence="7" type="ORF">K431DRAFT_282032</name>
</gene>
<keyword evidence="2" id="KW-0285">Flavoprotein</keyword>
<evidence type="ECO:0000256" key="3">
    <source>
        <dbReference type="ARBA" id="ARBA00022827"/>
    </source>
</evidence>
<organism evidence="7 8">
    <name type="scientific">Polychaeton citri CBS 116435</name>
    <dbReference type="NCBI Taxonomy" id="1314669"/>
    <lineage>
        <taxon>Eukaryota</taxon>
        <taxon>Fungi</taxon>
        <taxon>Dikarya</taxon>
        <taxon>Ascomycota</taxon>
        <taxon>Pezizomycotina</taxon>
        <taxon>Dothideomycetes</taxon>
        <taxon>Dothideomycetidae</taxon>
        <taxon>Capnodiales</taxon>
        <taxon>Capnodiaceae</taxon>
        <taxon>Polychaeton</taxon>
    </lineage>
</organism>
<protein>
    <submittedName>
        <fullName evidence="7">FAD/NAD(P)-binding domain-containing protein</fullName>
    </submittedName>
</protein>
<comment type="similarity">
    <text evidence="1">Belongs to the NADH dehydrogenase family.</text>
</comment>
<dbReference type="AlphaFoldDB" id="A0A9P4QGT4"/>
<dbReference type="InterPro" id="IPR045024">
    <property type="entry name" value="NDH-2"/>
</dbReference>
<feature type="domain" description="FAD/NAD(P)-binding" evidence="6">
    <location>
        <begin position="4"/>
        <end position="309"/>
    </location>
</feature>
<keyword evidence="5" id="KW-0520">NAD</keyword>
<evidence type="ECO:0000256" key="4">
    <source>
        <dbReference type="ARBA" id="ARBA00023002"/>
    </source>
</evidence>
<evidence type="ECO:0000256" key="1">
    <source>
        <dbReference type="ARBA" id="ARBA00005272"/>
    </source>
</evidence>
<dbReference type="PANTHER" id="PTHR43706:SF45">
    <property type="entry name" value="NADH DEHYDROGENASE-LIKE PROTEIN RV1812C"/>
    <property type="match status" value="1"/>
</dbReference>
<evidence type="ECO:0000313" key="8">
    <source>
        <dbReference type="Proteomes" id="UP000799441"/>
    </source>
</evidence>
<evidence type="ECO:0000259" key="6">
    <source>
        <dbReference type="Pfam" id="PF07992"/>
    </source>
</evidence>
<accession>A0A9P4QGT4</accession>
<dbReference type="GO" id="GO:0003954">
    <property type="term" value="F:NADH dehydrogenase activity"/>
    <property type="evidence" value="ECO:0007669"/>
    <property type="project" value="InterPro"/>
</dbReference>
<dbReference type="Proteomes" id="UP000799441">
    <property type="component" value="Unassembled WGS sequence"/>
</dbReference>
<dbReference type="PRINTS" id="PR00411">
    <property type="entry name" value="PNDRDTASEI"/>
</dbReference>
<dbReference type="InterPro" id="IPR036188">
    <property type="entry name" value="FAD/NAD-bd_sf"/>
</dbReference>
<name>A0A9P4QGT4_9PEZI</name>
<keyword evidence="3" id="KW-0274">FAD</keyword>
<evidence type="ECO:0000313" key="7">
    <source>
        <dbReference type="EMBL" id="KAF2724609.1"/>
    </source>
</evidence>
<evidence type="ECO:0000256" key="2">
    <source>
        <dbReference type="ARBA" id="ARBA00022630"/>
    </source>
</evidence>
<proteinExistence type="inferred from homology"/>
<reference evidence="7" key="1">
    <citation type="journal article" date="2020" name="Stud. Mycol.">
        <title>101 Dothideomycetes genomes: a test case for predicting lifestyles and emergence of pathogens.</title>
        <authorList>
            <person name="Haridas S."/>
            <person name="Albert R."/>
            <person name="Binder M."/>
            <person name="Bloem J."/>
            <person name="Labutti K."/>
            <person name="Salamov A."/>
            <person name="Andreopoulos B."/>
            <person name="Baker S."/>
            <person name="Barry K."/>
            <person name="Bills G."/>
            <person name="Bluhm B."/>
            <person name="Cannon C."/>
            <person name="Castanera R."/>
            <person name="Culley D."/>
            <person name="Daum C."/>
            <person name="Ezra D."/>
            <person name="Gonzalez J."/>
            <person name="Henrissat B."/>
            <person name="Kuo A."/>
            <person name="Liang C."/>
            <person name="Lipzen A."/>
            <person name="Lutzoni F."/>
            <person name="Magnuson J."/>
            <person name="Mondo S."/>
            <person name="Nolan M."/>
            <person name="Ohm R."/>
            <person name="Pangilinan J."/>
            <person name="Park H.-J."/>
            <person name="Ramirez L."/>
            <person name="Alfaro M."/>
            <person name="Sun H."/>
            <person name="Tritt A."/>
            <person name="Yoshinaga Y."/>
            <person name="Zwiers L.-H."/>
            <person name="Turgeon B."/>
            <person name="Goodwin S."/>
            <person name="Spatafora J."/>
            <person name="Crous P."/>
            <person name="Grigoriev I."/>
        </authorList>
    </citation>
    <scope>NUCLEOTIDE SEQUENCE</scope>
    <source>
        <strain evidence="7">CBS 116435</strain>
    </source>
</reference>
<sequence length="409" mass="43652">MHSRIVIIGAGFAGVWSALAAKRLITLRDKQEDIEVYVVAPAPDLIIRPRLYEANASDMSHPLKTLFSEAGINFVQGTVNNIDTQQRKIGVCSASVTESSIQYTRLILAAGSNVARPQKVVGLQQYGFDIDSLHAATALESHLRGLASLPSSLARDTIVVCGAGFTGIELATELPGRLGQAAGMRFILVESADEVGPELGQGPRPVITKALRELGIEVRLGSAVKEVDAEGITLASGERIETLTAIWTAGVEATPLTMDIPGKRDAFSRLYVDEYLRVPSSPEVFIAGDAASALADTNGHRALMSCQHALVLGRASGHNAIADVLAEPMMPYSQPAYNCCLDLGGWGAVVASGWEREVRISGDLAKRIKGFINQRLIYPPQNAKEAIAAADPNVPDSDELFRQMLATVS</sequence>
<dbReference type="Gene3D" id="3.50.50.100">
    <property type="match status" value="1"/>
</dbReference>
<dbReference type="OrthoDB" id="5376590at2759"/>
<dbReference type="PRINTS" id="PR00368">
    <property type="entry name" value="FADPNR"/>
</dbReference>
<dbReference type="EMBL" id="MU003771">
    <property type="protein sequence ID" value="KAF2724609.1"/>
    <property type="molecule type" value="Genomic_DNA"/>
</dbReference>